<evidence type="ECO:0000256" key="3">
    <source>
        <dbReference type="SAM" id="Phobius"/>
    </source>
</evidence>
<evidence type="ECO:0000256" key="1">
    <source>
        <dbReference type="SAM" id="Coils"/>
    </source>
</evidence>
<evidence type="ECO:0000313" key="6">
    <source>
        <dbReference type="Proteomes" id="UP001500280"/>
    </source>
</evidence>
<feature type="compositionally biased region" description="Polar residues" evidence="2">
    <location>
        <begin position="260"/>
        <end position="269"/>
    </location>
</feature>
<reference evidence="5 6" key="1">
    <citation type="journal article" date="2019" name="Int. J. Syst. Evol. Microbiol.">
        <title>The Global Catalogue of Microorganisms (GCM) 10K type strain sequencing project: providing services to taxonomists for standard genome sequencing and annotation.</title>
        <authorList>
            <consortium name="The Broad Institute Genomics Platform"/>
            <consortium name="The Broad Institute Genome Sequencing Center for Infectious Disease"/>
            <person name="Wu L."/>
            <person name="Ma J."/>
        </authorList>
    </citation>
    <scope>NUCLEOTIDE SEQUENCE [LARGE SCALE GENOMIC DNA]</scope>
    <source>
        <strain evidence="5 6">JCM 14307</strain>
    </source>
</reference>
<keyword evidence="3" id="KW-1133">Transmembrane helix</keyword>
<feature type="region of interest" description="Disordered" evidence="2">
    <location>
        <begin position="259"/>
        <end position="328"/>
    </location>
</feature>
<feature type="domain" description="DUF8094" evidence="4">
    <location>
        <begin position="413"/>
        <end position="705"/>
    </location>
</feature>
<feature type="compositionally biased region" description="Low complexity" evidence="2">
    <location>
        <begin position="307"/>
        <end position="328"/>
    </location>
</feature>
<evidence type="ECO:0000313" key="5">
    <source>
        <dbReference type="EMBL" id="GAA1714280.1"/>
    </source>
</evidence>
<accession>A0ABN2IYG1</accession>
<evidence type="ECO:0000259" key="4">
    <source>
        <dbReference type="Pfam" id="PF26366"/>
    </source>
</evidence>
<dbReference type="Pfam" id="PF26366">
    <property type="entry name" value="DUF8094"/>
    <property type="match status" value="1"/>
</dbReference>
<sequence length="706" mass="73481">MRFARTALGLLLTLIGLVVGVAGAAAAFWLVGPDNTISTGGRALTSDGVAVVTAPDLLDRHGPTLRVSVTGPKPVFVGIAQDLDVADYLNGAAHTRVIRYDVPSTISTQTMRGFEHKLTPPGDLDWWVAKSGGNGNQSIAWPMQDGRYSVVVMNADGTPAVDANVSFGIELHRSFGISLLILGAGIVALALGIALAFRRSPSHTTDELLVPVATAVALSTAAPARETSPFAPADDVPAYRAPEVVADEATEKLAVIAQPKPSSAAQLQTEPPVRPTRPARPLAGIQPLRSAPMLMTPAEVARAKSRATLPTSSSPTPQLTPATSFAAPTPLAPATSAAAMPVTVSTTTFADQASAAPTPPAETLPLMESPEFSKSDEAVKRTAALLASGALLLTATSCGLMPPKNNLTVPDRRPAVTVADAKAVVTKYNELNNKANQTRDNKLAATIEAEPTLAQTLAGYQIGRKLDAAGKTIGKPFTFTDPVVGAPEFTAYPMRFVVTTGVSNSAGTRQLGVWQRESAGAPWLLTHSVYPGPSIDLPSMDGVRTPSRADVANLATHPTAVAPTLAAYLSGGPKAAEAKLFTASPGTTKLLEQRAKSKVADAAQPYIAAVTDTYKPTGTPVTFMTADGEGLVFLTLTEQYLQRVEPGSNAYWTSGEATAFSSMVKFTQTLHQDYLHQIALVIPAKTTGGPIRILSMDGQLVGAGGS</sequence>
<feature type="coiled-coil region" evidence="1">
    <location>
        <begin position="421"/>
        <end position="448"/>
    </location>
</feature>
<proteinExistence type="predicted"/>
<dbReference type="InterPro" id="IPR058407">
    <property type="entry name" value="DUF8094"/>
</dbReference>
<protein>
    <recommendedName>
        <fullName evidence="4">DUF8094 domain-containing protein</fullName>
    </recommendedName>
</protein>
<keyword evidence="3" id="KW-0812">Transmembrane</keyword>
<organism evidence="5 6">
    <name type="scientific">Kribbella yunnanensis</name>
    <dbReference type="NCBI Taxonomy" id="190194"/>
    <lineage>
        <taxon>Bacteria</taxon>
        <taxon>Bacillati</taxon>
        <taxon>Actinomycetota</taxon>
        <taxon>Actinomycetes</taxon>
        <taxon>Propionibacteriales</taxon>
        <taxon>Kribbellaceae</taxon>
        <taxon>Kribbella</taxon>
    </lineage>
</organism>
<keyword evidence="3" id="KW-0472">Membrane</keyword>
<name>A0ABN2IYG1_9ACTN</name>
<keyword evidence="1" id="KW-0175">Coiled coil</keyword>
<dbReference type="EMBL" id="BAAANF010000025">
    <property type="protein sequence ID" value="GAA1714280.1"/>
    <property type="molecule type" value="Genomic_DNA"/>
</dbReference>
<comment type="caution">
    <text evidence="5">The sequence shown here is derived from an EMBL/GenBank/DDBJ whole genome shotgun (WGS) entry which is preliminary data.</text>
</comment>
<evidence type="ECO:0000256" key="2">
    <source>
        <dbReference type="SAM" id="MobiDB-lite"/>
    </source>
</evidence>
<feature type="transmembrane region" description="Helical" evidence="3">
    <location>
        <begin position="175"/>
        <end position="197"/>
    </location>
</feature>
<gene>
    <name evidence="5" type="ORF">GCM10009745_73190</name>
</gene>
<dbReference type="RefSeq" id="WP_344162928.1">
    <property type="nucleotide sequence ID" value="NZ_BAAANF010000025.1"/>
</dbReference>
<keyword evidence="6" id="KW-1185">Reference proteome</keyword>
<dbReference type="Proteomes" id="UP001500280">
    <property type="component" value="Unassembled WGS sequence"/>
</dbReference>